<keyword evidence="7" id="KW-1185">Reference proteome</keyword>
<comment type="caution">
    <text evidence="6">The sequence shown here is derived from an EMBL/GenBank/DDBJ whole genome shotgun (WGS) entry which is preliminary data.</text>
</comment>
<dbReference type="InterPro" id="IPR050168">
    <property type="entry name" value="AAA_ATPase_domain"/>
</dbReference>
<dbReference type="SUPFAM" id="SSF52540">
    <property type="entry name" value="P-loop containing nucleoside triphosphate hydrolases"/>
    <property type="match status" value="2"/>
</dbReference>
<dbReference type="InterPro" id="IPR041569">
    <property type="entry name" value="AAA_lid_3"/>
</dbReference>
<accession>A0AAE0DJG1</accession>
<evidence type="ECO:0000313" key="6">
    <source>
        <dbReference type="EMBL" id="KAK3171851.1"/>
    </source>
</evidence>
<dbReference type="Pfam" id="PF17862">
    <property type="entry name" value="AAA_lid_3"/>
    <property type="match status" value="1"/>
</dbReference>
<evidence type="ECO:0000256" key="1">
    <source>
        <dbReference type="ARBA" id="ARBA00022741"/>
    </source>
</evidence>
<feature type="domain" description="AAA+ ATPase" evidence="5">
    <location>
        <begin position="130"/>
        <end position="264"/>
    </location>
</feature>
<evidence type="ECO:0000256" key="2">
    <source>
        <dbReference type="ARBA" id="ARBA00022840"/>
    </source>
</evidence>
<evidence type="ECO:0000256" key="3">
    <source>
        <dbReference type="ARBA" id="ARBA00023054"/>
    </source>
</evidence>
<dbReference type="PANTHER" id="PTHR23077:SF27">
    <property type="entry name" value="ATPASE FAMILY GENE 2 PROTEIN HOMOLOG A"/>
    <property type="match status" value="1"/>
</dbReference>
<keyword evidence="3" id="KW-0175">Coiled coil</keyword>
<dbReference type="InterPro" id="IPR003593">
    <property type="entry name" value="AAA+_ATPase"/>
</dbReference>
<dbReference type="InterPro" id="IPR027417">
    <property type="entry name" value="P-loop_NTPase"/>
</dbReference>
<sequence>MSLPPLDDSERFHWAWILEHALEKAETLAPGMLLNNVEGKGEKRTFKIQQVNSSTNLKLYRAQKSCKAHVVGDTILGLADAENNGKQTLVIPNEGVGGLDKQIQQLNDIVAMYSESNDSRFNMPAFFQPCQGGILLHGARGTGKSTVLKKISEAGWQKVFHIDNSTISQRVGQSEVDIDQIFSNALRYQPSVVIIDSLDSIAGKRDPQESGRARSVGQILSRELERLENTRTLAIGAVRIPMDIHQDLRGAGRFELEIEIAIPDSTSRAEILKVLTGLPKDSAHSTLDSIAARTHGFVGADLKKLLGQAVKTMDIRARASKSSDEEIISDKITSEALLHDMKEDFDNALLRVQPTAMQEVFVETPDVRWSDIGGQHGVKEELEEAVVWPIKLKYPEAMDRHGLKLKKGLLLYGPPGCSKTMTAKAAATESGLNFIAVRGPELMSMYVGESERAIREVFSKARAVSPSIIFFDEIDAIGATGENGQHGSVNTVTTLLNELDGFQELKGVFVLAATNKPDKLDPALIRAGRLDTTIYVGLPDIVARREILSMRMRTMYLSDDIETSALSEATEGFSGAEITNICQKASYVAVREEMKTGKKQKVGQKHFNIALARVEKSITPDMIESSKSGDPFATSDTISPESERVAPFPFITTYLVLGTSFDPADGYQARVHPLDFNIDFNAGDDNDGITVIDVTEPKKARCYFVNFQDKVEQNQRFQNGNESEEDEEIGRHGVGRKIVKGMTPLPASSHLLGILRKRRREDPGEFSRPGRMPRSASEKLSDMALGQSDIDLAPISEALVIPGVQKTLKKKLYDMAGVGELKPSPAVLNLLCAALANNVVVDLGPFRTFTSADLCVVISRFQEGGNMTQLNLSNNPNITESNLSLYLLGNPQIPVRTVPKLVKNPTSAPHKFHLTELLRGLFQPCPKPLKAEHLKYVRNLASSPPLPLTRLSTTRIKLLELSGSPWRESTYPESRFRRVK</sequence>
<dbReference type="InterPro" id="IPR003959">
    <property type="entry name" value="ATPase_AAA_core"/>
</dbReference>
<keyword evidence="2" id="KW-0067">ATP-binding</keyword>
<name>A0AAE0DJG1_9LECA</name>
<gene>
    <name evidence="6" type="ORF">OEA41_003935</name>
</gene>
<evidence type="ECO:0000259" key="5">
    <source>
        <dbReference type="SMART" id="SM00382"/>
    </source>
</evidence>
<proteinExistence type="predicted"/>
<evidence type="ECO:0000313" key="7">
    <source>
        <dbReference type="Proteomes" id="UP001276659"/>
    </source>
</evidence>
<dbReference type="InterPro" id="IPR003960">
    <property type="entry name" value="ATPase_AAA_CS"/>
</dbReference>
<dbReference type="GO" id="GO:0005737">
    <property type="term" value="C:cytoplasm"/>
    <property type="evidence" value="ECO:0007669"/>
    <property type="project" value="TreeGrafter"/>
</dbReference>
<feature type="domain" description="AAA+ ATPase" evidence="5">
    <location>
        <begin position="405"/>
        <end position="540"/>
    </location>
</feature>
<evidence type="ECO:0000256" key="4">
    <source>
        <dbReference type="SAM" id="MobiDB-lite"/>
    </source>
</evidence>
<dbReference type="SMART" id="SM00382">
    <property type="entry name" value="AAA"/>
    <property type="match status" value="2"/>
</dbReference>
<protein>
    <recommendedName>
        <fullName evidence="5">AAA+ ATPase domain-containing protein</fullName>
    </recommendedName>
</protein>
<keyword evidence="1" id="KW-0547">Nucleotide-binding</keyword>
<dbReference type="FunFam" id="3.40.50.300:FF:001025">
    <property type="entry name" value="ATPase family, AAA domain-containing 2B"/>
    <property type="match status" value="1"/>
</dbReference>
<dbReference type="EMBL" id="JASNWA010000008">
    <property type="protein sequence ID" value="KAK3171851.1"/>
    <property type="molecule type" value="Genomic_DNA"/>
</dbReference>
<dbReference type="AlphaFoldDB" id="A0AAE0DJG1"/>
<dbReference type="Pfam" id="PF00004">
    <property type="entry name" value="AAA"/>
    <property type="match status" value="2"/>
</dbReference>
<organism evidence="6 7">
    <name type="scientific">Lepraria neglecta</name>
    <dbReference type="NCBI Taxonomy" id="209136"/>
    <lineage>
        <taxon>Eukaryota</taxon>
        <taxon>Fungi</taxon>
        <taxon>Dikarya</taxon>
        <taxon>Ascomycota</taxon>
        <taxon>Pezizomycotina</taxon>
        <taxon>Lecanoromycetes</taxon>
        <taxon>OSLEUM clade</taxon>
        <taxon>Lecanoromycetidae</taxon>
        <taxon>Lecanorales</taxon>
        <taxon>Lecanorineae</taxon>
        <taxon>Stereocaulaceae</taxon>
        <taxon>Lepraria</taxon>
    </lineage>
</organism>
<reference evidence="6" key="1">
    <citation type="submission" date="2022-11" db="EMBL/GenBank/DDBJ databases">
        <title>Chromosomal genome sequence assembly and mating type (MAT) locus characterization of the leprose asexual lichenized fungus Lepraria neglecta (Nyl.) Erichsen.</title>
        <authorList>
            <person name="Allen J.L."/>
            <person name="Pfeffer B."/>
        </authorList>
    </citation>
    <scope>NUCLEOTIDE SEQUENCE</scope>
    <source>
        <strain evidence="6">Allen 5258</strain>
    </source>
</reference>
<dbReference type="Proteomes" id="UP001276659">
    <property type="component" value="Unassembled WGS sequence"/>
</dbReference>
<dbReference type="PROSITE" id="PS00674">
    <property type="entry name" value="AAA"/>
    <property type="match status" value="1"/>
</dbReference>
<dbReference type="GO" id="GO:0016887">
    <property type="term" value="F:ATP hydrolysis activity"/>
    <property type="evidence" value="ECO:0007669"/>
    <property type="project" value="InterPro"/>
</dbReference>
<dbReference type="GO" id="GO:0005524">
    <property type="term" value="F:ATP binding"/>
    <property type="evidence" value="ECO:0007669"/>
    <property type="project" value="UniProtKB-KW"/>
</dbReference>
<feature type="region of interest" description="Disordered" evidence="4">
    <location>
        <begin position="758"/>
        <end position="779"/>
    </location>
</feature>
<dbReference type="Gene3D" id="3.40.50.300">
    <property type="entry name" value="P-loop containing nucleotide triphosphate hydrolases"/>
    <property type="match status" value="2"/>
</dbReference>
<dbReference type="Gene3D" id="1.10.8.60">
    <property type="match status" value="2"/>
</dbReference>
<dbReference type="PANTHER" id="PTHR23077">
    <property type="entry name" value="AAA-FAMILY ATPASE"/>
    <property type="match status" value="1"/>
</dbReference>